<evidence type="ECO:0000256" key="2">
    <source>
        <dbReference type="ARBA" id="ARBA00010876"/>
    </source>
</evidence>
<evidence type="ECO:0000256" key="1">
    <source>
        <dbReference type="ARBA" id="ARBA00001166"/>
    </source>
</evidence>
<dbReference type="PANTHER" id="PTHR21600">
    <property type="entry name" value="MITOCHONDRIAL RNA PSEUDOURIDINE SYNTHASE"/>
    <property type="match status" value="1"/>
</dbReference>
<dbReference type="GO" id="GO:0001522">
    <property type="term" value="P:pseudouridine synthesis"/>
    <property type="evidence" value="ECO:0007669"/>
    <property type="project" value="InterPro"/>
</dbReference>
<comment type="similarity">
    <text evidence="2">Belongs to the pseudouridine synthase RluA family.</text>
</comment>
<comment type="catalytic activity">
    <reaction evidence="1">
        <text>a uridine in mRNA = a pseudouridine in mRNA</text>
        <dbReference type="Rhea" id="RHEA:56644"/>
        <dbReference type="Rhea" id="RHEA-COMP:14658"/>
        <dbReference type="Rhea" id="RHEA-COMP:14659"/>
        <dbReference type="ChEBI" id="CHEBI:65314"/>
        <dbReference type="ChEBI" id="CHEBI:65315"/>
    </reaction>
</comment>
<proteinExistence type="inferred from homology"/>
<organism evidence="4 5">
    <name type="scientific">Habropoda laboriosa</name>
    <dbReference type="NCBI Taxonomy" id="597456"/>
    <lineage>
        <taxon>Eukaryota</taxon>
        <taxon>Metazoa</taxon>
        <taxon>Ecdysozoa</taxon>
        <taxon>Arthropoda</taxon>
        <taxon>Hexapoda</taxon>
        <taxon>Insecta</taxon>
        <taxon>Pterygota</taxon>
        <taxon>Neoptera</taxon>
        <taxon>Endopterygota</taxon>
        <taxon>Hymenoptera</taxon>
        <taxon>Apocrita</taxon>
        <taxon>Aculeata</taxon>
        <taxon>Apoidea</taxon>
        <taxon>Anthophila</taxon>
        <taxon>Apidae</taxon>
        <taxon>Habropoda</taxon>
    </lineage>
</organism>
<name>A0A0L7RBI8_9HYME</name>
<dbReference type="OrthoDB" id="428658at2759"/>
<dbReference type="Gene3D" id="3.30.2350.10">
    <property type="entry name" value="Pseudouridine synthase"/>
    <property type="match status" value="1"/>
</dbReference>
<dbReference type="STRING" id="597456.A0A0L7RBI8"/>
<gene>
    <name evidence="4" type="ORF">WH47_03387</name>
</gene>
<accession>A0A0L7RBI8</accession>
<keyword evidence="3" id="KW-0413">Isomerase</keyword>
<dbReference type="SUPFAM" id="SSF55120">
    <property type="entry name" value="Pseudouridine synthase"/>
    <property type="match status" value="1"/>
</dbReference>
<dbReference type="AlphaFoldDB" id="A0A0L7RBI8"/>
<protein>
    <submittedName>
        <fullName evidence="4">RNA pseudouridylate synthase domain-containing protein 4</fullName>
    </submittedName>
</protein>
<evidence type="ECO:0000313" key="4">
    <source>
        <dbReference type="EMBL" id="KOC68229.1"/>
    </source>
</evidence>
<dbReference type="GO" id="GO:0003723">
    <property type="term" value="F:RNA binding"/>
    <property type="evidence" value="ECO:0007669"/>
    <property type="project" value="InterPro"/>
</dbReference>
<dbReference type="EMBL" id="KQ414617">
    <property type="protein sequence ID" value="KOC68229.1"/>
    <property type="molecule type" value="Genomic_DNA"/>
</dbReference>
<dbReference type="GO" id="GO:0009982">
    <property type="term" value="F:pseudouridine synthase activity"/>
    <property type="evidence" value="ECO:0007669"/>
    <property type="project" value="InterPro"/>
</dbReference>
<dbReference type="PANTHER" id="PTHR21600:SF83">
    <property type="entry name" value="PSEUDOURIDYLATE SYNTHASE RPUSD4, MITOCHONDRIAL"/>
    <property type="match status" value="1"/>
</dbReference>
<reference evidence="4 5" key="1">
    <citation type="submission" date="2015-07" db="EMBL/GenBank/DDBJ databases">
        <title>The genome of Habropoda laboriosa.</title>
        <authorList>
            <person name="Pan H."/>
            <person name="Kapheim K."/>
        </authorList>
    </citation>
    <scope>NUCLEOTIDE SEQUENCE [LARGE SCALE GENOMIC DNA]</scope>
    <source>
        <strain evidence="4">0110345459</strain>
    </source>
</reference>
<dbReference type="InterPro" id="IPR020103">
    <property type="entry name" value="PsdUridine_synth_cat_dom_sf"/>
</dbReference>
<sequence>MVALATKFCPFKHVYTNTSYTKICNRCYLTNLKQEQYKKKIHPYKQIHPWKSLVEFADDLLNNIIYDKDGLVVLNKPYGIIRGGQDVNGEIHTRRNSVPNSVTYSIQDALPHICKQLKYPQLTISKCPEKYMSGITLLAADSKVQHAIELAYVRSLFFANTFWLVTVGVPKILKGSHRLAIRTISNPQFQWKKTILTTSWSQNEEKSRKIKLFKCEYEVLSNSTLNLCSLIQLKASTMARHALRLFAATLLYTPVLGDNIYASQIQKVGDTYLKIDPFLSCPEPPKLDIRLLQLLDVSSRQREIIPAHIHLRSTILPSFFGQDILLEAPLHPSFNWTFKQLEFKYLI</sequence>
<evidence type="ECO:0000313" key="5">
    <source>
        <dbReference type="Proteomes" id="UP000053825"/>
    </source>
</evidence>
<evidence type="ECO:0000256" key="3">
    <source>
        <dbReference type="ARBA" id="ARBA00023235"/>
    </source>
</evidence>
<dbReference type="InterPro" id="IPR050188">
    <property type="entry name" value="RluA_PseudoU_synthase"/>
</dbReference>
<keyword evidence="5" id="KW-1185">Reference proteome</keyword>
<dbReference type="Proteomes" id="UP000053825">
    <property type="component" value="Unassembled WGS sequence"/>
</dbReference>